<dbReference type="GO" id="GO:0008690">
    <property type="term" value="F:3-deoxy-manno-octulosonate cytidylyltransferase activity"/>
    <property type="evidence" value="ECO:0007669"/>
    <property type="project" value="UniProtKB-UniRule"/>
</dbReference>
<organism evidence="6 7">
    <name type="scientific">Martelella alba</name>
    <dbReference type="NCBI Taxonomy" id="2590451"/>
    <lineage>
        <taxon>Bacteria</taxon>
        <taxon>Pseudomonadati</taxon>
        <taxon>Pseudomonadota</taxon>
        <taxon>Alphaproteobacteria</taxon>
        <taxon>Hyphomicrobiales</taxon>
        <taxon>Aurantimonadaceae</taxon>
        <taxon>Martelella</taxon>
    </lineage>
</organism>
<accession>A0A506UCD2</accession>
<dbReference type="AlphaFoldDB" id="A0A506UCD2"/>
<comment type="function">
    <text evidence="4">Activates KDO (a required 8-carbon sugar) for incorporation into bacterial lipopolysaccharide in Gram-negative bacteria.</text>
</comment>
<dbReference type="SUPFAM" id="SSF53448">
    <property type="entry name" value="Nucleotide-diphospho-sugar transferases"/>
    <property type="match status" value="1"/>
</dbReference>
<evidence type="ECO:0000256" key="4">
    <source>
        <dbReference type="HAMAP-Rule" id="MF_00057"/>
    </source>
</evidence>
<gene>
    <name evidence="4" type="primary">kdsB</name>
    <name evidence="6" type="ORF">FJU08_08820</name>
</gene>
<proteinExistence type="inferred from homology"/>
<reference evidence="6 7" key="1">
    <citation type="submission" date="2019-06" db="EMBL/GenBank/DDBJ databases">
        <authorList>
            <person name="Li M."/>
        </authorList>
    </citation>
    <scope>NUCLEOTIDE SEQUENCE [LARGE SCALE GENOMIC DNA]</scope>
    <source>
        <strain evidence="6 7">BGMRC2036</strain>
    </source>
</reference>
<dbReference type="PANTHER" id="PTHR42866:SF2">
    <property type="entry name" value="3-DEOXY-MANNO-OCTULOSONATE CYTIDYLYLTRANSFERASE, MITOCHONDRIAL"/>
    <property type="match status" value="1"/>
</dbReference>
<dbReference type="NCBIfam" id="NF003952">
    <property type="entry name" value="PRK05450.1-5"/>
    <property type="match status" value="1"/>
</dbReference>
<evidence type="ECO:0000313" key="7">
    <source>
        <dbReference type="Proteomes" id="UP000318801"/>
    </source>
</evidence>
<dbReference type="PANTHER" id="PTHR42866">
    <property type="entry name" value="3-DEOXY-MANNO-OCTULOSONATE CYTIDYLYLTRANSFERASE"/>
    <property type="match status" value="1"/>
</dbReference>
<evidence type="ECO:0000256" key="2">
    <source>
        <dbReference type="ARBA" id="ARBA00022695"/>
    </source>
</evidence>
<dbReference type="UniPathway" id="UPA00358">
    <property type="reaction ID" value="UER00476"/>
</dbReference>
<comment type="subcellular location">
    <subcellularLocation>
        <location evidence="4">Cytoplasm</location>
    </subcellularLocation>
</comment>
<keyword evidence="3 4" id="KW-0448">Lipopolysaccharide biosynthesis</keyword>
<evidence type="ECO:0000256" key="3">
    <source>
        <dbReference type="ARBA" id="ARBA00022985"/>
    </source>
</evidence>
<dbReference type="HAMAP" id="MF_00057">
    <property type="entry name" value="KdsB"/>
    <property type="match status" value="1"/>
</dbReference>
<dbReference type="InterPro" id="IPR029044">
    <property type="entry name" value="Nucleotide-diphossugar_trans"/>
</dbReference>
<name>A0A506UCD2_9HYPH</name>
<feature type="region of interest" description="Disordered" evidence="5">
    <location>
        <begin position="1"/>
        <end position="22"/>
    </location>
</feature>
<evidence type="ECO:0000313" key="6">
    <source>
        <dbReference type="EMBL" id="TPW30771.1"/>
    </source>
</evidence>
<comment type="catalytic activity">
    <reaction evidence="4">
        <text>3-deoxy-alpha-D-manno-oct-2-ulosonate + CTP = CMP-3-deoxy-beta-D-manno-octulosonate + diphosphate</text>
        <dbReference type="Rhea" id="RHEA:23448"/>
        <dbReference type="ChEBI" id="CHEBI:33019"/>
        <dbReference type="ChEBI" id="CHEBI:37563"/>
        <dbReference type="ChEBI" id="CHEBI:85986"/>
        <dbReference type="ChEBI" id="CHEBI:85987"/>
        <dbReference type="EC" id="2.7.7.38"/>
    </reaction>
</comment>
<keyword evidence="2 4" id="KW-0548">Nucleotidyltransferase</keyword>
<keyword evidence="7" id="KW-1185">Reference proteome</keyword>
<comment type="caution">
    <text evidence="6">The sequence shown here is derived from an EMBL/GenBank/DDBJ whole genome shotgun (WGS) entry which is preliminary data.</text>
</comment>
<dbReference type="CDD" id="cd02517">
    <property type="entry name" value="CMP-KDO-Synthetase"/>
    <property type="match status" value="1"/>
</dbReference>
<evidence type="ECO:0000256" key="1">
    <source>
        <dbReference type="ARBA" id="ARBA00022679"/>
    </source>
</evidence>
<dbReference type="NCBIfam" id="TIGR00466">
    <property type="entry name" value="kdsB"/>
    <property type="match status" value="1"/>
</dbReference>
<protein>
    <recommendedName>
        <fullName evidence="4">3-deoxy-manno-octulosonate cytidylyltransferase</fullName>
        <ecNumber evidence="4">2.7.7.38</ecNumber>
    </recommendedName>
    <alternativeName>
        <fullName evidence="4">CMP-2-keto-3-deoxyoctulosonic acid synthase</fullName>
        <shortName evidence="4">CKS</shortName>
        <shortName evidence="4">CMP-KDO synthase</shortName>
    </alternativeName>
</protein>
<dbReference type="EC" id="2.7.7.38" evidence="4"/>
<dbReference type="EMBL" id="VHLG01000004">
    <property type="protein sequence ID" value="TPW30771.1"/>
    <property type="molecule type" value="Genomic_DNA"/>
</dbReference>
<dbReference type="GO" id="GO:0009103">
    <property type="term" value="P:lipopolysaccharide biosynthetic process"/>
    <property type="evidence" value="ECO:0007669"/>
    <property type="project" value="UniProtKB-UniRule"/>
</dbReference>
<evidence type="ECO:0000256" key="5">
    <source>
        <dbReference type="SAM" id="MobiDB-lite"/>
    </source>
</evidence>
<feature type="compositionally biased region" description="Basic and acidic residues" evidence="5">
    <location>
        <begin position="1"/>
        <end position="13"/>
    </location>
</feature>
<sequence>MDKERVKRPGSDHRNKRHSVSSNLSDETIILIPARMASTRLPNKPLAEIDGKPMIVQVAERAREAGMARVVVAVDDERVYNVIAEAGFEVVMTGKHHQSGSDRIYEALKKVDPEGRAKTVINVQGDLPTIDPNTIRAALRPLENPAVDIATLTVEITDEYEKTASQVVKVVGAPIGAYRLRALYFTRATAPWGEGPLYHHIGLYAYRRAALERFVSLPRSFLEEREKLEQLRALEHGMRIDVEIVNTVPLGVDTPEDLEKARAILENRDISE</sequence>
<dbReference type="InterPro" id="IPR003329">
    <property type="entry name" value="Cytidylyl_trans"/>
</dbReference>
<dbReference type="GO" id="GO:0033468">
    <property type="term" value="P:CMP-keto-3-deoxy-D-manno-octulosonic acid biosynthetic process"/>
    <property type="evidence" value="ECO:0007669"/>
    <property type="project" value="UniProtKB-UniRule"/>
</dbReference>
<dbReference type="Pfam" id="PF02348">
    <property type="entry name" value="CTP_transf_3"/>
    <property type="match status" value="1"/>
</dbReference>
<dbReference type="NCBIfam" id="NF003948">
    <property type="entry name" value="PRK05450.1-1"/>
    <property type="match status" value="1"/>
</dbReference>
<dbReference type="OrthoDB" id="9815559at2"/>
<comment type="similarity">
    <text evidence="4">Belongs to the KdsB family.</text>
</comment>
<dbReference type="Proteomes" id="UP000318801">
    <property type="component" value="Unassembled WGS sequence"/>
</dbReference>
<dbReference type="GO" id="GO:0005829">
    <property type="term" value="C:cytosol"/>
    <property type="evidence" value="ECO:0007669"/>
    <property type="project" value="TreeGrafter"/>
</dbReference>
<dbReference type="Gene3D" id="3.90.550.10">
    <property type="entry name" value="Spore Coat Polysaccharide Biosynthesis Protein SpsA, Chain A"/>
    <property type="match status" value="1"/>
</dbReference>
<comment type="pathway">
    <text evidence="4">Nucleotide-sugar biosynthesis; CMP-3-deoxy-D-manno-octulosonate biosynthesis; CMP-3-deoxy-D-manno-octulosonate from 3-deoxy-D-manno-octulosonate and CTP: step 1/1.</text>
</comment>
<keyword evidence="1 4" id="KW-0808">Transferase</keyword>
<dbReference type="InterPro" id="IPR004528">
    <property type="entry name" value="KdsB"/>
</dbReference>
<keyword evidence="4" id="KW-0963">Cytoplasm</keyword>